<keyword evidence="2 3" id="KW-0808">Transferase</keyword>
<name>A0A6S6UA16_9GAMM</name>
<dbReference type="PANTHER" id="PTHR13393:SF0">
    <property type="entry name" value="RNA N6-ADENOSINE-METHYLTRANSFERASE METTL16"/>
    <property type="match status" value="1"/>
</dbReference>
<keyword evidence="1 3" id="KW-0489">Methyltransferase</keyword>
<dbReference type="PANTHER" id="PTHR13393">
    <property type="entry name" value="SAM-DEPENDENT METHYLTRANSFERASE"/>
    <property type="match status" value="1"/>
</dbReference>
<protein>
    <submittedName>
        <fullName evidence="3">Ribosomal RNA large subunit methyltransferase F (EC)</fullName>
        <ecNumber evidence="3">2.1.1.51</ecNumber>
    </submittedName>
</protein>
<dbReference type="InterPro" id="IPR010286">
    <property type="entry name" value="METTL16/RlmF"/>
</dbReference>
<dbReference type="CDD" id="cd02440">
    <property type="entry name" value="AdoMet_MTases"/>
    <property type="match status" value="1"/>
</dbReference>
<dbReference type="GO" id="GO:0070475">
    <property type="term" value="P:rRNA base methylation"/>
    <property type="evidence" value="ECO:0007669"/>
    <property type="project" value="TreeGrafter"/>
</dbReference>
<evidence type="ECO:0000256" key="2">
    <source>
        <dbReference type="ARBA" id="ARBA00022679"/>
    </source>
</evidence>
<dbReference type="EMBL" id="CACVAT010000435">
    <property type="protein sequence ID" value="CAA6827117.1"/>
    <property type="molecule type" value="Genomic_DNA"/>
</dbReference>
<dbReference type="Gene3D" id="3.40.50.150">
    <property type="entry name" value="Vaccinia Virus protein VP39"/>
    <property type="match status" value="1"/>
</dbReference>
<dbReference type="SUPFAM" id="SSF53335">
    <property type="entry name" value="S-adenosyl-L-methionine-dependent methyltransferases"/>
    <property type="match status" value="1"/>
</dbReference>
<evidence type="ECO:0000256" key="1">
    <source>
        <dbReference type="ARBA" id="ARBA00022603"/>
    </source>
</evidence>
<dbReference type="AlphaFoldDB" id="A0A6S6UA16"/>
<evidence type="ECO:0000313" key="3">
    <source>
        <dbReference type="EMBL" id="CAA6827117.1"/>
    </source>
</evidence>
<accession>A0A6S6UA16</accession>
<gene>
    <name evidence="3" type="ORF">HELGO_WM47120</name>
</gene>
<dbReference type="Pfam" id="PF05971">
    <property type="entry name" value="Methyltransf_10"/>
    <property type="match status" value="1"/>
</dbReference>
<organism evidence="3">
    <name type="scientific">uncultured Thiotrichaceae bacterium</name>
    <dbReference type="NCBI Taxonomy" id="298394"/>
    <lineage>
        <taxon>Bacteria</taxon>
        <taxon>Pseudomonadati</taxon>
        <taxon>Pseudomonadota</taxon>
        <taxon>Gammaproteobacteria</taxon>
        <taxon>Thiotrichales</taxon>
        <taxon>Thiotrichaceae</taxon>
        <taxon>environmental samples</taxon>
    </lineage>
</organism>
<proteinExistence type="predicted"/>
<reference evidence="3" key="1">
    <citation type="submission" date="2020-01" db="EMBL/GenBank/DDBJ databases">
        <authorList>
            <person name="Meier V. D."/>
            <person name="Meier V D."/>
        </authorList>
    </citation>
    <scope>NUCLEOTIDE SEQUENCE</scope>
    <source>
        <strain evidence="3">HLG_WM_MAG_09</strain>
    </source>
</reference>
<sequence length="209" mass="23096">MGTGANCIYPIIGSQSYGWQFVGSDIDPVAVKTAGVMIQSNANLKPHIELRQQKDISAIFRGIISQTDRFDITLCNPPFHGSLAEAIVGNQRKTENLGNNKKEARHTPVKDGANFGGQNGELYCEGGETSFLKRVAGESKQFGQQVCWFSSLVSKGDNVRLLKRQLKKLGAVDTQVLEMKQGNKVSRVIAWSYLDQAARKAWADKHWVE</sequence>
<dbReference type="GO" id="GO:0052907">
    <property type="term" value="F:23S rRNA (adenine(1618)-N(6))-methyltransferase activity"/>
    <property type="evidence" value="ECO:0007669"/>
    <property type="project" value="TreeGrafter"/>
</dbReference>
<dbReference type="InterPro" id="IPR029063">
    <property type="entry name" value="SAM-dependent_MTases_sf"/>
</dbReference>
<dbReference type="EC" id="2.1.1.51" evidence="3"/>